<dbReference type="EMBL" id="RWGY01000005">
    <property type="protein sequence ID" value="TVU42502.1"/>
    <property type="molecule type" value="Genomic_DNA"/>
</dbReference>
<protein>
    <submittedName>
        <fullName evidence="1">Uncharacterized protein</fullName>
    </submittedName>
</protein>
<reference evidence="1 2" key="1">
    <citation type="journal article" date="2019" name="Sci. Rep.">
        <title>A high-quality genome of Eragrostis curvula grass provides insights into Poaceae evolution and supports new strategies to enhance forage quality.</title>
        <authorList>
            <person name="Carballo J."/>
            <person name="Santos B.A.C.M."/>
            <person name="Zappacosta D."/>
            <person name="Garbus I."/>
            <person name="Selva J.P."/>
            <person name="Gallo C.A."/>
            <person name="Diaz A."/>
            <person name="Albertini E."/>
            <person name="Caccamo M."/>
            <person name="Echenique V."/>
        </authorList>
    </citation>
    <scope>NUCLEOTIDE SEQUENCE [LARGE SCALE GENOMIC DNA]</scope>
    <source>
        <strain evidence="2">cv. Victoria</strain>
        <tissue evidence="1">Leaf</tissue>
    </source>
</reference>
<keyword evidence="2" id="KW-1185">Reference proteome</keyword>
<organism evidence="1 2">
    <name type="scientific">Eragrostis curvula</name>
    <name type="common">weeping love grass</name>
    <dbReference type="NCBI Taxonomy" id="38414"/>
    <lineage>
        <taxon>Eukaryota</taxon>
        <taxon>Viridiplantae</taxon>
        <taxon>Streptophyta</taxon>
        <taxon>Embryophyta</taxon>
        <taxon>Tracheophyta</taxon>
        <taxon>Spermatophyta</taxon>
        <taxon>Magnoliopsida</taxon>
        <taxon>Liliopsida</taxon>
        <taxon>Poales</taxon>
        <taxon>Poaceae</taxon>
        <taxon>PACMAD clade</taxon>
        <taxon>Chloridoideae</taxon>
        <taxon>Eragrostideae</taxon>
        <taxon>Eragrostidinae</taxon>
        <taxon>Eragrostis</taxon>
    </lineage>
</organism>
<evidence type="ECO:0000313" key="2">
    <source>
        <dbReference type="Proteomes" id="UP000324897"/>
    </source>
</evidence>
<name>A0A5J9W160_9POAL</name>
<proteinExistence type="predicted"/>
<dbReference type="Gramene" id="TVU42502">
    <property type="protein sequence ID" value="TVU42502"/>
    <property type="gene ID" value="EJB05_08913"/>
</dbReference>
<comment type="caution">
    <text evidence="1">The sequence shown here is derived from an EMBL/GenBank/DDBJ whole genome shotgun (WGS) entry which is preliminary data.</text>
</comment>
<gene>
    <name evidence="1" type="ORF">EJB05_08913</name>
</gene>
<dbReference type="AlphaFoldDB" id="A0A5J9W160"/>
<dbReference type="Proteomes" id="UP000324897">
    <property type="component" value="Unassembled WGS sequence"/>
</dbReference>
<sequence>MTLIPNLEWTSLTRSHFPFPSLSLALCSLQVLNRITEDPLRCLQVVPIYTKVLLNLESTKGVQRELSKAESLASYQAEVLLYPPACMVLLNLESKEGVPRQLSKAKSLTVRLRSSGCVF</sequence>
<accession>A0A5J9W160</accession>
<evidence type="ECO:0000313" key="1">
    <source>
        <dbReference type="EMBL" id="TVU42502.1"/>
    </source>
</evidence>